<reference evidence="2 3" key="1">
    <citation type="submission" date="2019-03" db="EMBL/GenBank/DDBJ databases">
        <title>First draft genome of Liparis tanakae, snailfish: a comprehensive survey of snailfish specific genes.</title>
        <authorList>
            <person name="Kim W."/>
            <person name="Song I."/>
            <person name="Jeong J.-H."/>
            <person name="Kim D."/>
            <person name="Kim S."/>
            <person name="Ryu S."/>
            <person name="Song J.Y."/>
            <person name="Lee S.K."/>
        </authorList>
    </citation>
    <scope>NUCLEOTIDE SEQUENCE [LARGE SCALE GENOMIC DNA]</scope>
    <source>
        <tissue evidence="2">Muscle</tissue>
    </source>
</reference>
<organism evidence="2 3">
    <name type="scientific">Liparis tanakae</name>
    <name type="common">Tanaka's snailfish</name>
    <dbReference type="NCBI Taxonomy" id="230148"/>
    <lineage>
        <taxon>Eukaryota</taxon>
        <taxon>Metazoa</taxon>
        <taxon>Chordata</taxon>
        <taxon>Craniata</taxon>
        <taxon>Vertebrata</taxon>
        <taxon>Euteleostomi</taxon>
        <taxon>Actinopterygii</taxon>
        <taxon>Neopterygii</taxon>
        <taxon>Teleostei</taxon>
        <taxon>Neoteleostei</taxon>
        <taxon>Acanthomorphata</taxon>
        <taxon>Eupercaria</taxon>
        <taxon>Perciformes</taxon>
        <taxon>Cottioidei</taxon>
        <taxon>Cottales</taxon>
        <taxon>Liparidae</taxon>
        <taxon>Liparis</taxon>
    </lineage>
</organism>
<keyword evidence="3" id="KW-1185">Reference proteome</keyword>
<sequence>MRERRLLSGFSDQSGGQRRRRPSGKLKTTAGSDLQPLTNQRIGGVVPLGDDPQLEVFHVALSGTETRSEETKTVRGDKDGQRRQRRSEETKTLRDAQRRRDSELQSFCVITYDRLLVPGVISFTHYDAELLQRQSDHLIG</sequence>
<comment type="caution">
    <text evidence="2">The sequence shown here is derived from an EMBL/GenBank/DDBJ whole genome shotgun (WGS) entry which is preliminary data.</text>
</comment>
<evidence type="ECO:0000313" key="3">
    <source>
        <dbReference type="Proteomes" id="UP000314294"/>
    </source>
</evidence>
<feature type="compositionally biased region" description="Basic and acidic residues" evidence="1">
    <location>
        <begin position="66"/>
        <end position="101"/>
    </location>
</feature>
<dbReference type="AlphaFoldDB" id="A0A4Z2ES56"/>
<dbReference type="EMBL" id="SRLO01003297">
    <property type="protein sequence ID" value="TNN31613.1"/>
    <property type="molecule type" value="Genomic_DNA"/>
</dbReference>
<evidence type="ECO:0000256" key="1">
    <source>
        <dbReference type="SAM" id="MobiDB-lite"/>
    </source>
</evidence>
<accession>A0A4Z2ES56</accession>
<dbReference type="Proteomes" id="UP000314294">
    <property type="component" value="Unassembled WGS sequence"/>
</dbReference>
<proteinExistence type="predicted"/>
<gene>
    <name evidence="2" type="ORF">EYF80_058228</name>
</gene>
<name>A0A4Z2ES56_9TELE</name>
<feature type="region of interest" description="Disordered" evidence="1">
    <location>
        <begin position="1"/>
        <end position="101"/>
    </location>
</feature>
<feature type="compositionally biased region" description="Polar residues" evidence="1">
    <location>
        <begin position="29"/>
        <end position="41"/>
    </location>
</feature>
<protein>
    <submittedName>
        <fullName evidence="2">Uncharacterized protein</fullName>
    </submittedName>
</protein>
<evidence type="ECO:0000313" key="2">
    <source>
        <dbReference type="EMBL" id="TNN31613.1"/>
    </source>
</evidence>